<proteinExistence type="predicted"/>
<reference evidence="3" key="1">
    <citation type="submission" date="2016-10" db="EMBL/GenBank/DDBJ databases">
        <authorList>
            <person name="Varghese N."/>
            <person name="Submissions S."/>
        </authorList>
    </citation>
    <scope>NUCLEOTIDE SEQUENCE [LARGE SCALE GENOMIC DNA]</scope>
    <source>
        <strain evidence="3">DSM 17453</strain>
    </source>
</reference>
<dbReference type="Proteomes" id="UP000199450">
    <property type="component" value="Unassembled WGS sequence"/>
</dbReference>
<dbReference type="RefSeq" id="WP_089998161.1">
    <property type="nucleotide sequence ID" value="NZ_FOBV01000001.1"/>
</dbReference>
<organism evidence="2 3">
    <name type="scientific">Chryseobacterium taichungense</name>
    <dbReference type="NCBI Taxonomy" id="295069"/>
    <lineage>
        <taxon>Bacteria</taxon>
        <taxon>Pseudomonadati</taxon>
        <taxon>Bacteroidota</taxon>
        <taxon>Flavobacteriia</taxon>
        <taxon>Flavobacteriales</taxon>
        <taxon>Weeksellaceae</taxon>
        <taxon>Chryseobacterium group</taxon>
        <taxon>Chryseobacterium</taxon>
    </lineage>
</organism>
<dbReference type="STRING" id="295069.SAMN05421856_101401"/>
<accession>A0A1H7W0E4</accession>
<dbReference type="InterPro" id="IPR045571">
    <property type="entry name" value="DUF5907"/>
</dbReference>
<evidence type="ECO:0000313" key="2">
    <source>
        <dbReference type="EMBL" id="SEM14961.1"/>
    </source>
</evidence>
<gene>
    <name evidence="2" type="ORF">SAMN05421856_101401</name>
</gene>
<protein>
    <submittedName>
        <fullName evidence="2">Uncharacterized protein</fullName>
    </submittedName>
</protein>
<evidence type="ECO:0000313" key="3">
    <source>
        <dbReference type="Proteomes" id="UP000199450"/>
    </source>
</evidence>
<keyword evidence="3" id="KW-1185">Reference proteome</keyword>
<keyword evidence="1" id="KW-0732">Signal</keyword>
<dbReference type="EMBL" id="FOBV01000001">
    <property type="protein sequence ID" value="SEM14961.1"/>
    <property type="molecule type" value="Genomic_DNA"/>
</dbReference>
<evidence type="ECO:0000256" key="1">
    <source>
        <dbReference type="SAM" id="SignalP"/>
    </source>
</evidence>
<sequence>MKNILTTAALLFSMIAFAQVGINNTSPKATLDITPKTTDGSKPEGLLIPQLDGNSLKTTAYGTSQKGVIVYAKSAASPTDTKTVNVTAEGYYYFDGSVWQKMTGASAADATTTAKGIVKLAGDLSGTAASPSIASSAVTSAKIADGTVANADLASGAGGIYKGDGSLSGNTTVTQGTNTLAFTSTASTGTSHFTVDGTTLNVDAVNNRVGIGTNTPAATLDVVAKTTNGTQPEGFIAPRLTGDQIKSGDGQYGTSQKGAIIYALSAVTTASTKTANMDAEGYYIFDGSKWIKLLSQAQSVPQQILNVSVPGTQNIKNTTVVTEFTTENIDTYNAWNNNIFTVPSNLGGIYTVNFQISNTRVMGGTGSPSWFVISTLQRSADGGASWTDLIRDTRTAPSLYDVDNGNILFWSGILNGGDLMRVYTQCSSPTDNIIGKGSLVITKL</sequence>
<feature type="chain" id="PRO_5011462908" evidence="1">
    <location>
        <begin position="19"/>
        <end position="444"/>
    </location>
</feature>
<feature type="signal peptide" evidence="1">
    <location>
        <begin position="1"/>
        <end position="18"/>
    </location>
</feature>
<dbReference type="AlphaFoldDB" id="A0A1H7W0E4"/>
<name>A0A1H7W0E4_9FLAO</name>
<dbReference type="Pfam" id="PF19264">
    <property type="entry name" value="DUF5907"/>
    <property type="match status" value="1"/>
</dbReference>